<reference evidence="1" key="3">
    <citation type="submission" date="2025-09" db="UniProtKB">
        <authorList>
            <consortium name="Ensembl"/>
        </authorList>
    </citation>
    <scope>IDENTIFICATION</scope>
</reference>
<dbReference type="OMA" id="HFRHTIS"/>
<dbReference type="Proteomes" id="UP000265080">
    <property type="component" value="Chromosome 18"/>
</dbReference>
<protein>
    <recommendedName>
        <fullName evidence="3">Angel homolog 1 (Drosophila)</fullName>
    </recommendedName>
</protein>
<evidence type="ECO:0000313" key="1">
    <source>
        <dbReference type="Ensembl" id="ENSAPEP00000016443.1"/>
    </source>
</evidence>
<dbReference type="Gene3D" id="3.60.10.10">
    <property type="entry name" value="Endonuclease/exonuclease/phosphatase"/>
    <property type="match status" value="1"/>
</dbReference>
<dbReference type="GO" id="GO:0000175">
    <property type="term" value="F:3'-5'-RNA exonuclease activity"/>
    <property type="evidence" value="ECO:0007669"/>
    <property type="project" value="TreeGrafter"/>
</dbReference>
<dbReference type="PANTHER" id="PTHR12121">
    <property type="entry name" value="CARBON CATABOLITE REPRESSOR PROTEIN 4"/>
    <property type="match status" value="1"/>
</dbReference>
<dbReference type="PANTHER" id="PTHR12121:SF28">
    <property type="entry name" value="PROTEIN ANGEL HOMOLOG 1"/>
    <property type="match status" value="1"/>
</dbReference>
<dbReference type="SUPFAM" id="SSF56219">
    <property type="entry name" value="DNase I-like"/>
    <property type="match status" value="1"/>
</dbReference>
<reference evidence="1" key="2">
    <citation type="submission" date="2025-08" db="UniProtKB">
        <authorList>
            <consortium name="Ensembl"/>
        </authorList>
    </citation>
    <scope>IDENTIFICATION</scope>
</reference>
<accession>A0A3P8SW62</accession>
<dbReference type="GeneTree" id="ENSGT00940000159057"/>
<dbReference type="Ensembl" id="ENSAPET00000016889.1">
    <property type="protein sequence ID" value="ENSAPEP00000016443.1"/>
    <property type="gene ID" value="ENSAPEG00000011734.1"/>
</dbReference>
<dbReference type="InterPro" id="IPR036691">
    <property type="entry name" value="Endo/exonu/phosph_ase_sf"/>
</dbReference>
<evidence type="ECO:0008006" key="3">
    <source>
        <dbReference type="Google" id="ProtNLM"/>
    </source>
</evidence>
<dbReference type="AlphaFoldDB" id="A0A3P8SW62"/>
<name>A0A3P8SW62_AMPPE</name>
<reference evidence="1 2" key="1">
    <citation type="submission" date="2018-03" db="EMBL/GenBank/DDBJ databases">
        <title>Finding Nemo's genes: A chromosome-scale reference assembly of the genome of the orange clownfish Amphiprion percula.</title>
        <authorList>
            <person name="Lehmann R."/>
        </authorList>
    </citation>
    <scope>NUCLEOTIDE SEQUENCE</scope>
</reference>
<proteinExistence type="predicted"/>
<keyword evidence="2" id="KW-1185">Reference proteome</keyword>
<organism evidence="1 2">
    <name type="scientific">Amphiprion percula</name>
    <name type="common">Orange clownfish</name>
    <name type="synonym">Lutjanus percula</name>
    <dbReference type="NCBI Taxonomy" id="161767"/>
    <lineage>
        <taxon>Eukaryota</taxon>
        <taxon>Metazoa</taxon>
        <taxon>Chordata</taxon>
        <taxon>Craniata</taxon>
        <taxon>Vertebrata</taxon>
        <taxon>Euteleostomi</taxon>
        <taxon>Actinopterygii</taxon>
        <taxon>Neopterygii</taxon>
        <taxon>Teleostei</taxon>
        <taxon>Neoteleostei</taxon>
        <taxon>Acanthomorphata</taxon>
        <taxon>Ovalentaria</taxon>
        <taxon>Pomacentridae</taxon>
        <taxon>Amphiprion</taxon>
    </lineage>
</organism>
<evidence type="ECO:0000313" key="2">
    <source>
        <dbReference type="Proteomes" id="UP000265080"/>
    </source>
</evidence>
<dbReference type="InterPro" id="IPR050410">
    <property type="entry name" value="CCR4/nocturin_mRNA_transcr"/>
</dbReference>
<sequence>MDIYFTVILSQNMPCSFLLRCLQQLPLYNLVCIRHVLQISGQEDLSYKVGCYRLFAPLWPSSLGITDDCQYTTVNTMLDSQSPKSGWRKCQYSHDFMLQLRYCPAACVRPQYLKMIPGVTDNTPGDASEGNHFRHTISHGLDLESVYKHILPGPGCPEVTTLHSEGGNTVDYIFYSPKPGAEFANKGLKLISSLSLLSEDVLWSMHGLPNHIFPSDHLSLVAKFQLDVNTA</sequence>